<evidence type="ECO:0000259" key="1">
    <source>
        <dbReference type="PROSITE" id="PS51186"/>
    </source>
</evidence>
<evidence type="ECO:0000313" key="3">
    <source>
        <dbReference type="Proteomes" id="UP000238823"/>
    </source>
</evidence>
<dbReference type="RefSeq" id="WP_106087599.1">
    <property type="nucleotide sequence ID" value="NZ_PVNL01000013.1"/>
</dbReference>
<evidence type="ECO:0000313" key="2">
    <source>
        <dbReference type="EMBL" id="PRQ09759.1"/>
    </source>
</evidence>
<dbReference type="EMBL" id="PVNL01000013">
    <property type="protein sequence ID" value="PRQ09759.1"/>
    <property type="molecule type" value="Genomic_DNA"/>
</dbReference>
<dbReference type="OrthoDB" id="9804948at2"/>
<gene>
    <name evidence="2" type="ORF">ENSA7_05140</name>
</gene>
<dbReference type="InterPro" id="IPR000182">
    <property type="entry name" value="GNAT_dom"/>
</dbReference>
<dbReference type="GO" id="GO:0016747">
    <property type="term" value="F:acyltransferase activity, transferring groups other than amino-acyl groups"/>
    <property type="evidence" value="ECO:0007669"/>
    <property type="project" value="InterPro"/>
</dbReference>
<accession>A0A2S9YXG8</accession>
<dbReference type="InterPro" id="IPR016181">
    <property type="entry name" value="Acyl_CoA_acyltransferase"/>
</dbReference>
<dbReference type="PROSITE" id="PS51186">
    <property type="entry name" value="GNAT"/>
    <property type="match status" value="1"/>
</dbReference>
<dbReference type="Gene3D" id="3.40.630.30">
    <property type="match status" value="1"/>
</dbReference>
<feature type="domain" description="N-acetyltransferase" evidence="1">
    <location>
        <begin position="1"/>
        <end position="151"/>
    </location>
</feature>
<sequence length="286" mass="30979">MAYPASPELRASTLALLGGTWTRLPSAVAQARVWGADWCERSTPFVHTIEGEVVAHVGVLEIPVVLAGRSCTVAGVHAVCTHAELRGRGHMRGCMEAALSWIDARYDTAILWANDPEIYTRFGFVSQAESIFVGPVPGGPDDGLRLLARDDPRDMDFLATQLARRCPVSRRVAGHDGGWLALIDLALWSPGPSLAWIPALECVVVYSIRERFLDLYDVIAPQMPSLAQIAAHMGSQVDTAIAYFCPDALGDHGLVAEPTVLIDQLMVRGEWPSDPQALAFSPLARC</sequence>
<dbReference type="AlphaFoldDB" id="A0A2S9YXG8"/>
<name>A0A2S9YXG8_9BACT</name>
<proteinExistence type="predicted"/>
<comment type="caution">
    <text evidence="2">The sequence shown here is derived from an EMBL/GenBank/DDBJ whole genome shotgun (WGS) entry which is preliminary data.</text>
</comment>
<dbReference type="SUPFAM" id="SSF55729">
    <property type="entry name" value="Acyl-CoA N-acyltransferases (Nat)"/>
    <property type="match status" value="1"/>
</dbReference>
<dbReference type="Proteomes" id="UP000238823">
    <property type="component" value="Unassembled WGS sequence"/>
</dbReference>
<dbReference type="Pfam" id="PF13527">
    <property type="entry name" value="Acetyltransf_9"/>
    <property type="match status" value="1"/>
</dbReference>
<protein>
    <recommendedName>
        <fullName evidence="1">N-acetyltransferase domain-containing protein</fullName>
    </recommendedName>
</protein>
<organism evidence="2 3">
    <name type="scientific">Enhygromyxa salina</name>
    <dbReference type="NCBI Taxonomy" id="215803"/>
    <lineage>
        <taxon>Bacteria</taxon>
        <taxon>Pseudomonadati</taxon>
        <taxon>Myxococcota</taxon>
        <taxon>Polyangia</taxon>
        <taxon>Nannocystales</taxon>
        <taxon>Nannocystaceae</taxon>
        <taxon>Enhygromyxa</taxon>
    </lineage>
</organism>
<reference evidence="2 3" key="1">
    <citation type="submission" date="2018-03" db="EMBL/GenBank/DDBJ databases">
        <title>Draft Genome Sequences of the Obligatory Marine Myxobacteria Enhygromyxa salina SWB007.</title>
        <authorList>
            <person name="Poehlein A."/>
            <person name="Moghaddam J.A."/>
            <person name="Harms H."/>
            <person name="Alanjari M."/>
            <person name="Koenig G.M."/>
            <person name="Daniel R."/>
            <person name="Schaeberle T.F."/>
        </authorList>
    </citation>
    <scope>NUCLEOTIDE SEQUENCE [LARGE SCALE GENOMIC DNA]</scope>
    <source>
        <strain evidence="2 3">SWB007</strain>
    </source>
</reference>